<comment type="pathway">
    <text evidence="2">Protein modification; protein ubiquitination.</text>
</comment>
<dbReference type="InterPro" id="IPR035983">
    <property type="entry name" value="Hect_E3_ubiquitin_ligase"/>
</dbReference>
<comment type="catalytic activity">
    <reaction evidence="1">
        <text>S-ubiquitinyl-[E2 ubiquitin-conjugating enzyme]-L-cysteine + [acceptor protein]-L-lysine = [E2 ubiquitin-conjugating enzyme]-L-cysteine + N(6)-ubiquitinyl-[acceptor protein]-L-lysine.</text>
        <dbReference type="EC" id="2.3.2.26"/>
    </reaction>
</comment>
<dbReference type="GO" id="GO:0016567">
    <property type="term" value="P:protein ubiquitination"/>
    <property type="evidence" value="ECO:0007669"/>
    <property type="project" value="TreeGrafter"/>
</dbReference>
<dbReference type="GO" id="GO:0006511">
    <property type="term" value="P:ubiquitin-dependent protein catabolic process"/>
    <property type="evidence" value="ECO:0007669"/>
    <property type="project" value="TreeGrafter"/>
</dbReference>
<evidence type="ECO:0000313" key="9">
    <source>
        <dbReference type="Proteomes" id="UP000179807"/>
    </source>
</evidence>
<evidence type="ECO:0000313" key="8">
    <source>
        <dbReference type="EMBL" id="OHS97052.1"/>
    </source>
</evidence>
<dbReference type="VEuPathDB" id="TrichDB:TRFO_36768"/>
<feature type="domain" description="HECT" evidence="7">
    <location>
        <begin position="15"/>
        <end position="267"/>
    </location>
</feature>
<dbReference type="Pfam" id="PF00632">
    <property type="entry name" value="HECT"/>
    <property type="match status" value="1"/>
</dbReference>
<evidence type="ECO:0000256" key="3">
    <source>
        <dbReference type="ARBA" id="ARBA00012485"/>
    </source>
</evidence>
<evidence type="ECO:0000256" key="6">
    <source>
        <dbReference type="PROSITE-ProRule" id="PRU00104"/>
    </source>
</evidence>
<dbReference type="PANTHER" id="PTHR11254">
    <property type="entry name" value="HECT DOMAIN UBIQUITIN-PROTEIN LIGASE"/>
    <property type="match status" value="1"/>
</dbReference>
<dbReference type="PROSITE" id="PS50237">
    <property type="entry name" value="HECT"/>
    <property type="match status" value="1"/>
</dbReference>
<dbReference type="Gene3D" id="3.30.2160.10">
    <property type="entry name" value="Hect, E3 ligase catalytic domain"/>
    <property type="match status" value="1"/>
</dbReference>
<accession>A0A1J4JIN0</accession>
<evidence type="ECO:0000256" key="2">
    <source>
        <dbReference type="ARBA" id="ARBA00004906"/>
    </source>
</evidence>
<protein>
    <recommendedName>
        <fullName evidence="3">HECT-type E3 ubiquitin transferase</fullName>
        <ecNumber evidence="3">2.3.2.26</ecNumber>
    </recommendedName>
</protein>
<gene>
    <name evidence="8" type="ORF">TRFO_36768</name>
</gene>
<dbReference type="AlphaFoldDB" id="A0A1J4JIN0"/>
<dbReference type="InterPro" id="IPR000569">
    <property type="entry name" value="HECT_dom"/>
</dbReference>
<dbReference type="Proteomes" id="UP000179807">
    <property type="component" value="Unassembled WGS sequence"/>
</dbReference>
<organism evidence="8 9">
    <name type="scientific">Tritrichomonas foetus</name>
    <dbReference type="NCBI Taxonomy" id="1144522"/>
    <lineage>
        <taxon>Eukaryota</taxon>
        <taxon>Metamonada</taxon>
        <taxon>Parabasalia</taxon>
        <taxon>Tritrichomonadida</taxon>
        <taxon>Tritrichomonadidae</taxon>
        <taxon>Tritrichomonas</taxon>
    </lineage>
</organism>
<dbReference type="GO" id="GO:0061630">
    <property type="term" value="F:ubiquitin protein ligase activity"/>
    <property type="evidence" value="ECO:0007669"/>
    <property type="project" value="UniProtKB-EC"/>
</dbReference>
<dbReference type="OrthoDB" id="423283at2759"/>
<sequence length="267" mass="31071">MTFNTSNFNYDILCFIGKLIALTLTQNQILGAKLSSFIWKRILNTPISLDDMAEYDTQMYNSLKWILDNDVNNIGFTFVNSENKDLIEDGCNIDVTNENKDEYVKLLIKDTFIDKNRKELDAIHNGFQSIIQMEDLGNYINTNALSSIIAGIDHIDIFDWVRNSYYHDDDKLYVKQFFNVVRKWNTDKQRKLIKFITGTSQLPAEGFSGLKYRGGLFSIHFVDFWDQDRLPVAHTCFNSIDLPYYQSEKDFNDKLSYAIECQSFQIG</sequence>
<dbReference type="GeneID" id="94845732"/>
<dbReference type="SMART" id="SM00119">
    <property type="entry name" value="HECTc"/>
    <property type="match status" value="1"/>
</dbReference>
<dbReference type="InterPro" id="IPR050409">
    <property type="entry name" value="E3_ubiq-protein_ligase"/>
</dbReference>
<keyword evidence="9" id="KW-1185">Reference proteome</keyword>
<feature type="active site" description="Glycyl thioester intermediate" evidence="6">
    <location>
        <position position="236"/>
    </location>
</feature>
<dbReference type="GO" id="GO:0005737">
    <property type="term" value="C:cytoplasm"/>
    <property type="evidence" value="ECO:0007669"/>
    <property type="project" value="TreeGrafter"/>
</dbReference>
<name>A0A1J4JIN0_9EUKA</name>
<dbReference type="PANTHER" id="PTHR11254:SF440">
    <property type="entry name" value="E3 UBIQUITIN-PROTEIN LIGASE NEDD-4"/>
    <property type="match status" value="1"/>
</dbReference>
<dbReference type="RefSeq" id="XP_068350189.1">
    <property type="nucleotide sequence ID" value="XM_068511028.1"/>
</dbReference>
<evidence type="ECO:0000256" key="4">
    <source>
        <dbReference type="ARBA" id="ARBA00022679"/>
    </source>
</evidence>
<dbReference type="SUPFAM" id="SSF56204">
    <property type="entry name" value="Hect, E3 ligase catalytic domain"/>
    <property type="match status" value="1"/>
</dbReference>
<comment type="caution">
    <text evidence="8">The sequence shown here is derived from an EMBL/GenBank/DDBJ whole genome shotgun (WGS) entry which is preliminary data.</text>
</comment>
<dbReference type="EMBL" id="MLAK01001139">
    <property type="protein sequence ID" value="OHS97052.1"/>
    <property type="molecule type" value="Genomic_DNA"/>
</dbReference>
<evidence type="ECO:0000256" key="1">
    <source>
        <dbReference type="ARBA" id="ARBA00000885"/>
    </source>
</evidence>
<keyword evidence="4" id="KW-0808">Transferase</keyword>
<keyword evidence="5 6" id="KW-0833">Ubl conjugation pathway</keyword>
<proteinExistence type="predicted"/>
<evidence type="ECO:0000259" key="7">
    <source>
        <dbReference type="PROSITE" id="PS50237"/>
    </source>
</evidence>
<dbReference type="EC" id="2.3.2.26" evidence="3"/>
<evidence type="ECO:0000256" key="5">
    <source>
        <dbReference type="ARBA" id="ARBA00022786"/>
    </source>
</evidence>
<reference evidence="8" key="1">
    <citation type="submission" date="2016-10" db="EMBL/GenBank/DDBJ databases">
        <authorList>
            <person name="Benchimol M."/>
            <person name="Almeida L.G."/>
            <person name="Vasconcelos A.T."/>
            <person name="Perreira-Neves A."/>
            <person name="Rosa I.A."/>
            <person name="Tasca T."/>
            <person name="Bogo M.R."/>
            <person name="de Souza W."/>
        </authorList>
    </citation>
    <scope>NUCLEOTIDE SEQUENCE [LARGE SCALE GENOMIC DNA]</scope>
    <source>
        <strain evidence="8">K</strain>
    </source>
</reference>
<dbReference type="Gene3D" id="3.30.2410.10">
    <property type="entry name" value="Hect, E3 ligase catalytic domain"/>
    <property type="match status" value="1"/>
</dbReference>